<dbReference type="EMBL" id="QFOD01000018">
    <property type="protein sequence ID" value="PZP29410.1"/>
    <property type="molecule type" value="Genomic_DNA"/>
</dbReference>
<name>A0A2W5DLU6_9BURK</name>
<dbReference type="Gene3D" id="3.40.190.10">
    <property type="entry name" value="Periplasmic binding protein-like II"/>
    <property type="match status" value="2"/>
</dbReference>
<feature type="signal peptide" evidence="1">
    <location>
        <begin position="1"/>
        <end position="26"/>
    </location>
</feature>
<gene>
    <name evidence="2" type="ORF">DI603_17240</name>
</gene>
<dbReference type="SUPFAM" id="SSF53850">
    <property type="entry name" value="Periplasmic binding protein-like II"/>
    <property type="match status" value="1"/>
</dbReference>
<keyword evidence="1" id="KW-0732">Signal</keyword>
<dbReference type="AlphaFoldDB" id="A0A2W5DLU6"/>
<evidence type="ECO:0000313" key="3">
    <source>
        <dbReference type="Proteomes" id="UP000249633"/>
    </source>
</evidence>
<sequence>MPAIRRRLLMVGLSMAASLRPRSADASSPLPAAPSFRLVTGDLPPFAQPGKPSGQRGVLVELTEAILQRAGYPVQAEYFPWARALLLAGEHPRTLILPLNRTPEREGRFQWLLKLYAQRFVFMTLAEHPRVEHREQTRALRVGVLRGSSSLTALEQLGLPARRIVQAASIAEMHRALERGVVDAIYGSELIHTQAWQRGGRAADRLQVGMTLESADIWLAAQSGVTEDEQTRLRQQHEQMLGDGSVERIFRRYGIRPRPEDLR</sequence>
<feature type="chain" id="PRO_5016143100" evidence="1">
    <location>
        <begin position="27"/>
        <end position="263"/>
    </location>
</feature>
<accession>A0A2W5DLU6</accession>
<comment type="caution">
    <text evidence="2">The sequence shown here is derived from an EMBL/GenBank/DDBJ whole genome shotgun (WGS) entry which is preliminary data.</text>
</comment>
<reference evidence="2 3" key="1">
    <citation type="submission" date="2017-08" db="EMBL/GenBank/DDBJ databases">
        <title>Infants hospitalized years apart are colonized by the same room-sourced microbial strains.</title>
        <authorList>
            <person name="Brooks B."/>
            <person name="Olm M.R."/>
            <person name="Firek B.A."/>
            <person name="Baker R."/>
            <person name="Thomas B.C."/>
            <person name="Morowitz M.J."/>
            <person name="Banfield J.F."/>
        </authorList>
    </citation>
    <scope>NUCLEOTIDE SEQUENCE [LARGE SCALE GENOMIC DNA]</scope>
    <source>
        <strain evidence="2">S2_012_000_R2_81</strain>
    </source>
</reference>
<dbReference type="PANTHER" id="PTHR38834">
    <property type="entry name" value="PERIPLASMIC SUBSTRATE BINDING PROTEIN FAMILY 3"/>
    <property type="match status" value="1"/>
</dbReference>
<evidence type="ECO:0000313" key="2">
    <source>
        <dbReference type="EMBL" id="PZP29410.1"/>
    </source>
</evidence>
<evidence type="ECO:0000256" key="1">
    <source>
        <dbReference type="SAM" id="SignalP"/>
    </source>
</evidence>
<organism evidence="2 3">
    <name type="scientific">Roseateles depolymerans</name>
    <dbReference type="NCBI Taxonomy" id="76731"/>
    <lineage>
        <taxon>Bacteria</taxon>
        <taxon>Pseudomonadati</taxon>
        <taxon>Pseudomonadota</taxon>
        <taxon>Betaproteobacteria</taxon>
        <taxon>Burkholderiales</taxon>
        <taxon>Sphaerotilaceae</taxon>
        <taxon>Roseateles</taxon>
    </lineage>
</organism>
<dbReference type="PANTHER" id="PTHR38834:SF3">
    <property type="entry name" value="SOLUTE-BINDING PROTEIN FAMILY 3_N-TERMINAL DOMAIN-CONTAINING PROTEIN"/>
    <property type="match status" value="1"/>
</dbReference>
<protein>
    <submittedName>
        <fullName evidence="2">Uncharacterized protein</fullName>
    </submittedName>
</protein>
<dbReference type="Proteomes" id="UP000249633">
    <property type="component" value="Unassembled WGS sequence"/>
</dbReference>
<proteinExistence type="predicted"/>